<comment type="domain">
    <text evidence="11">The twin CX3C motif contains 4 conserved Cys residues that form 2 disulfide bonds in the mitochondrial intermembrane space.</text>
</comment>
<keyword evidence="8 11" id="KW-0496">Mitochondrion</keyword>
<name>A0A8X7NIA0_CANPA</name>
<dbReference type="InterPro" id="IPR004217">
    <property type="entry name" value="Tim10-like"/>
</dbReference>
<feature type="domain" description="Tim10-like" evidence="12">
    <location>
        <begin position="22"/>
        <end position="84"/>
    </location>
</feature>
<sequence length="107" mass="12178">MSVFLGSSSQYSHATVDPEKIKLAEIQFQASAHTFNKLLRRCEAKCLVHEYGEGELTKGESECIDRCVSKYVKANLVVGQHFQNQRLDPFNNMPEYKKIKSILNGRV</sequence>
<evidence type="ECO:0000313" key="13">
    <source>
        <dbReference type="EMBL" id="KAF6047016.1"/>
    </source>
</evidence>
<dbReference type="InterPro" id="IPR035427">
    <property type="entry name" value="Tim10-like_dom_sf"/>
</dbReference>
<dbReference type="SUPFAM" id="SSF144122">
    <property type="entry name" value="Tim10-like"/>
    <property type="match status" value="1"/>
</dbReference>
<evidence type="ECO:0000256" key="8">
    <source>
        <dbReference type="ARBA" id="ARBA00023128"/>
    </source>
</evidence>
<organism evidence="13 14">
    <name type="scientific">Candida parapsilosis</name>
    <name type="common">Yeast</name>
    <dbReference type="NCBI Taxonomy" id="5480"/>
    <lineage>
        <taxon>Eukaryota</taxon>
        <taxon>Fungi</taxon>
        <taxon>Dikarya</taxon>
        <taxon>Ascomycota</taxon>
        <taxon>Saccharomycotina</taxon>
        <taxon>Pichiomycetes</taxon>
        <taxon>Debaryomycetaceae</taxon>
        <taxon>Candida/Lodderomyces clade</taxon>
        <taxon>Candida</taxon>
    </lineage>
</organism>
<dbReference type="Gene3D" id="1.10.287.810">
    <property type="entry name" value="Mitochondrial import inner membrane translocase subunit tim13 like domains"/>
    <property type="match status" value="1"/>
</dbReference>
<comment type="caution">
    <text evidence="13">The sequence shown here is derived from an EMBL/GenBank/DDBJ whole genome shotgun (WGS) entry which is preliminary data.</text>
</comment>
<dbReference type="GO" id="GO:0046872">
    <property type="term" value="F:metal ion binding"/>
    <property type="evidence" value="ECO:0007669"/>
    <property type="project" value="UniProtKB-KW"/>
</dbReference>
<keyword evidence="11" id="KW-0143">Chaperone</keyword>
<comment type="subcellular location">
    <subcellularLocation>
        <location evidence="11">Mitochondrion inner membrane</location>
        <topology evidence="11">Peripheral membrane protein</topology>
        <orientation evidence="11">Intermembrane side</orientation>
    </subcellularLocation>
</comment>
<dbReference type="Proteomes" id="UP000590412">
    <property type="component" value="Unassembled WGS sequence"/>
</dbReference>
<protein>
    <recommendedName>
        <fullName evidence="11">Mitochondrial import inner membrane translocase subunit</fullName>
    </recommendedName>
</protein>
<keyword evidence="7 11" id="KW-0811">Translocation</keyword>
<keyword evidence="10 11" id="KW-1015">Disulfide bond</keyword>
<keyword evidence="4 11" id="KW-0999">Mitochondrion inner membrane</keyword>
<evidence type="ECO:0000256" key="1">
    <source>
        <dbReference type="ARBA" id="ARBA00006720"/>
    </source>
</evidence>
<dbReference type="AlphaFoldDB" id="A0A8X7NIA0"/>
<evidence type="ECO:0000256" key="3">
    <source>
        <dbReference type="ARBA" id="ARBA00022723"/>
    </source>
</evidence>
<dbReference type="OrthoDB" id="274922at2759"/>
<dbReference type="Pfam" id="PF02953">
    <property type="entry name" value="zf-Tim10_DDP"/>
    <property type="match status" value="1"/>
</dbReference>
<evidence type="ECO:0000259" key="12">
    <source>
        <dbReference type="Pfam" id="PF02953"/>
    </source>
</evidence>
<comment type="function">
    <text evidence="11">Mitochondrial intermembrane chaperone that participates in the import and insertion of some multi-pass transmembrane proteins into the mitochondrial inner membrane. Also required for the transfer of beta-barrel precursors from the TOM complex to the sorting and assembly machinery (SAM complex) of the outer membrane. Acts as a chaperone-like protein that protects the hydrophobic precursors from aggregation and guide them through the mitochondrial intermembrane space.</text>
</comment>
<dbReference type="EMBL" id="JABWAB010000007">
    <property type="protein sequence ID" value="KAF6047016.1"/>
    <property type="molecule type" value="Genomic_DNA"/>
</dbReference>
<evidence type="ECO:0000256" key="6">
    <source>
        <dbReference type="ARBA" id="ARBA00022927"/>
    </source>
</evidence>
<dbReference type="GO" id="GO:0015031">
    <property type="term" value="P:protein transport"/>
    <property type="evidence" value="ECO:0007669"/>
    <property type="project" value="UniProtKB-KW"/>
</dbReference>
<evidence type="ECO:0000256" key="7">
    <source>
        <dbReference type="ARBA" id="ARBA00023010"/>
    </source>
</evidence>
<keyword evidence="9" id="KW-0472">Membrane</keyword>
<evidence type="ECO:0000256" key="2">
    <source>
        <dbReference type="ARBA" id="ARBA00022448"/>
    </source>
</evidence>
<evidence type="ECO:0000256" key="10">
    <source>
        <dbReference type="ARBA" id="ARBA00023157"/>
    </source>
</evidence>
<gene>
    <name evidence="13" type="ORF">FOB60_004552</name>
</gene>
<comment type="similarity">
    <text evidence="1 11">Belongs to the small Tim family.</text>
</comment>
<evidence type="ECO:0000256" key="4">
    <source>
        <dbReference type="ARBA" id="ARBA00022792"/>
    </source>
</evidence>
<dbReference type="PANTHER" id="PTHR11038">
    <property type="entry name" value="MITOCHONDRIAL IMPORT INNER MEMBRANE TRANSLOCASE SUBUNIT TIM10"/>
    <property type="match status" value="1"/>
</dbReference>
<keyword evidence="5" id="KW-0862">Zinc</keyword>
<reference evidence="13" key="1">
    <citation type="submission" date="2020-03" db="EMBL/GenBank/DDBJ databases">
        <title>FDA dAtabase for Regulatory Grade micrObial Sequences (FDA-ARGOS): Supporting development and validation of Infectious Disease Dx tests.</title>
        <authorList>
            <person name="Campos J."/>
            <person name="Goldberg B."/>
            <person name="Tallon L."/>
            <person name="Sadzewicz L."/>
            <person name="Vavikolanu K."/>
            <person name="Mehta A."/>
            <person name="Aluvathingal J."/>
            <person name="Nadendla S."/>
            <person name="Nandy P."/>
            <person name="Geyer C."/>
            <person name="Yan Y."/>
            <person name="Sichtig H."/>
        </authorList>
    </citation>
    <scope>NUCLEOTIDE SEQUENCE [LARGE SCALE GENOMIC DNA]</scope>
    <source>
        <strain evidence="13">FDAARGOS_652</strain>
    </source>
</reference>
<dbReference type="GO" id="GO:0005743">
    <property type="term" value="C:mitochondrial inner membrane"/>
    <property type="evidence" value="ECO:0007669"/>
    <property type="project" value="UniProtKB-SubCell"/>
</dbReference>
<comment type="subunit">
    <text evidence="11">Heterohexamer.</text>
</comment>
<dbReference type="PANTHER" id="PTHR11038:SF18">
    <property type="entry name" value="MITOCHONDRIAL IMPORT INNER MEMBRANE TRANSLOCASE SUBUNIT TIM12"/>
    <property type="match status" value="1"/>
</dbReference>
<evidence type="ECO:0000256" key="5">
    <source>
        <dbReference type="ARBA" id="ARBA00022833"/>
    </source>
</evidence>
<dbReference type="GO" id="GO:0045039">
    <property type="term" value="P:protein insertion into mitochondrial inner membrane"/>
    <property type="evidence" value="ECO:0007669"/>
    <property type="project" value="TreeGrafter"/>
</dbReference>
<evidence type="ECO:0000256" key="11">
    <source>
        <dbReference type="RuleBase" id="RU367043"/>
    </source>
</evidence>
<proteinExistence type="inferred from homology"/>
<keyword evidence="3" id="KW-0479">Metal-binding</keyword>
<evidence type="ECO:0000313" key="14">
    <source>
        <dbReference type="Proteomes" id="UP000590412"/>
    </source>
</evidence>
<keyword evidence="2 11" id="KW-0813">Transport</keyword>
<keyword evidence="6 11" id="KW-0653">Protein transport</keyword>
<evidence type="ECO:0000256" key="9">
    <source>
        <dbReference type="ARBA" id="ARBA00023136"/>
    </source>
</evidence>
<accession>A0A8X7NIA0</accession>